<protein>
    <recommendedName>
        <fullName evidence="5">Proline dehydrogenase</fullName>
        <ecNumber evidence="5">1.5.5.2</ecNumber>
    </recommendedName>
</protein>
<sequence>ARLLRGNFEEPINKTTQNPHIKRTASLVKLQFCRAYSDRPVTHGFGVGRPTLRERTLRCRCVSVVVDLSASSDQIHQKKLRVAVRWRLIPSIATYLGSLHEKFVRVMAFLRTVIRCSVHKKYGPFIDHFQVGQTALKSSATGTLVDNASEAVQKQQAPKDPLDISFEDPKAAFKSKTNLELFRAYVVYTLCSFESLVKNNMKLMKLARSVLERLRSFGVKPILDYSVEEDISQEEAEKREVEASVPEAGEGEVEGAMKQYHVDKTFADRRYKVQSARTYFYLNEATCERNMETFIKCLEAIAGATYGTGITAIKLTALGRPQLLLQIIRSYNASSPIHDGNCGGEGNVLSHHLKHEDLEAKFAKIQDKESLRKFLKQVTIYKQGDVLHLFSRSCIIDDNQELSTTFRVPDLKSGRMIRLITQLSTKEEEMFKNMIRRMNTIVKERARAAAMGYPDPTNPTFDATTEMYHNTLSECLRRIKAFKDKGEDKKIAIMVASHNEDTVRFAIQKMKEFNIEPADKVICFGQLFLAMCDYIKLPWVSQKKTPLFFTGQSGYSAYKYIPYGPVKSPALSVTTSPRKQGSTEEDQEGEKTAGQRNRQALGYRTDLENKPTSNV</sequence>
<comment type="cofactor">
    <cofactor evidence="5">
        <name>FAD</name>
        <dbReference type="ChEBI" id="CHEBI:57692"/>
    </cofactor>
</comment>
<dbReference type="EC" id="1.5.5.2" evidence="5"/>
<evidence type="ECO:0000256" key="3">
    <source>
        <dbReference type="ARBA" id="ARBA00023002"/>
    </source>
</evidence>
<comment type="similarity">
    <text evidence="2 5">Belongs to the proline oxidase family.</text>
</comment>
<dbReference type="InterPro" id="IPR002872">
    <property type="entry name" value="Proline_DH_dom"/>
</dbReference>
<feature type="domain" description="Proline dehydrogenase" evidence="7">
    <location>
        <begin position="443"/>
        <end position="567"/>
    </location>
</feature>
<dbReference type="EMBL" id="JAPWTJ010001557">
    <property type="protein sequence ID" value="KAJ8970882.1"/>
    <property type="molecule type" value="Genomic_DNA"/>
</dbReference>
<dbReference type="Gene3D" id="3.20.20.220">
    <property type="match status" value="1"/>
</dbReference>
<evidence type="ECO:0000313" key="9">
    <source>
        <dbReference type="Proteomes" id="UP001162164"/>
    </source>
</evidence>
<comment type="pathway">
    <text evidence="1">Amino-acid degradation; L-proline degradation into L-glutamate; L-glutamate from L-proline: step 1/2.</text>
</comment>
<evidence type="ECO:0000256" key="2">
    <source>
        <dbReference type="ARBA" id="ARBA00005869"/>
    </source>
</evidence>
<gene>
    <name evidence="8" type="ORF">NQ317_010790</name>
</gene>
<name>A0ABQ9J1A8_9CUCU</name>
<comment type="catalytic activity">
    <reaction evidence="5">
        <text>L-proline + a quinone = (S)-1-pyrroline-5-carboxylate + a quinol + H(+)</text>
        <dbReference type="Rhea" id="RHEA:23784"/>
        <dbReference type="ChEBI" id="CHEBI:15378"/>
        <dbReference type="ChEBI" id="CHEBI:17388"/>
        <dbReference type="ChEBI" id="CHEBI:24646"/>
        <dbReference type="ChEBI" id="CHEBI:60039"/>
        <dbReference type="ChEBI" id="CHEBI:132124"/>
        <dbReference type="EC" id="1.5.5.2"/>
    </reaction>
</comment>
<dbReference type="SUPFAM" id="SSF51730">
    <property type="entry name" value="FAD-linked oxidoreductase"/>
    <property type="match status" value="1"/>
</dbReference>
<reference evidence="8" key="1">
    <citation type="journal article" date="2023" name="Insect Mol. Biol.">
        <title>Genome sequencing provides insights into the evolution of gene families encoding plant cell wall-degrading enzymes in longhorned beetles.</title>
        <authorList>
            <person name="Shin N.R."/>
            <person name="Okamura Y."/>
            <person name="Kirsch R."/>
            <person name="Pauchet Y."/>
        </authorList>
    </citation>
    <scope>NUCLEOTIDE SEQUENCE</scope>
    <source>
        <strain evidence="8">MMC_N1</strain>
    </source>
</reference>
<feature type="region of interest" description="Disordered" evidence="6">
    <location>
        <begin position="570"/>
        <end position="615"/>
    </location>
</feature>
<keyword evidence="5" id="KW-0285">Flavoprotein</keyword>
<evidence type="ECO:0000256" key="5">
    <source>
        <dbReference type="RuleBase" id="RU364054"/>
    </source>
</evidence>
<keyword evidence="4 5" id="KW-0642">Proline metabolism</keyword>
<evidence type="ECO:0000259" key="7">
    <source>
        <dbReference type="Pfam" id="PF01619"/>
    </source>
</evidence>
<evidence type="ECO:0000256" key="6">
    <source>
        <dbReference type="SAM" id="MobiDB-lite"/>
    </source>
</evidence>
<feature type="compositionally biased region" description="Polar residues" evidence="6">
    <location>
        <begin position="571"/>
        <end position="580"/>
    </location>
</feature>
<keyword evidence="9" id="KW-1185">Reference proteome</keyword>
<dbReference type="Pfam" id="PF01619">
    <property type="entry name" value="Pro_dh"/>
    <property type="match status" value="1"/>
</dbReference>
<dbReference type="PANTHER" id="PTHR13914:SF0">
    <property type="entry name" value="PROLINE DEHYDROGENASE 1, MITOCHONDRIAL"/>
    <property type="match status" value="1"/>
</dbReference>
<organism evidence="8 9">
    <name type="scientific">Molorchus minor</name>
    <dbReference type="NCBI Taxonomy" id="1323400"/>
    <lineage>
        <taxon>Eukaryota</taxon>
        <taxon>Metazoa</taxon>
        <taxon>Ecdysozoa</taxon>
        <taxon>Arthropoda</taxon>
        <taxon>Hexapoda</taxon>
        <taxon>Insecta</taxon>
        <taxon>Pterygota</taxon>
        <taxon>Neoptera</taxon>
        <taxon>Endopterygota</taxon>
        <taxon>Coleoptera</taxon>
        <taxon>Polyphaga</taxon>
        <taxon>Cucujiformia</taxon>
        <taxon>Chrysomeloidea</taxon>
        <taxon>Cerambycidae</taxon>
        <taxon>Lamiinae</taxon>
        <taxon>Monochamini</taxon>
        <taxon>Molorchus</taxon>
    </lineage>
</organism>
<proteinExistence type="inferred from homology"/>
<dbReference type="PANTHER" id="PTHR13914">
    <property type="entry name" value="PROLINE OXIDASE"/>
    <property type="match status" value="1"/>
</dbReference>
<comment type="caution">
    <text evidence="8">The sequence shown here is derived from an EMBL/GenBank/DDBJ whole genome shotgun (WGS) entry which is preliminary data.</text>
</comment>
<keyword evidence="3 5" id="KW-0560">Oxidoreductase</keyword>
<comment type="function">
    <text evidence="5">Converts proline to delta-1-pyrroline-5-carboxylate.</text>
</comment>
<evidence type="ECO:0000256" key="4">
    <source>
        <dbReference type="ARBA" id="ARBA00023062"/>
    </source>
</evidence>
<evidence type="ECO:0000256" key="1">
    <source>
        <dbReference type="ARBA" id="ARBA00004739"/>
    </source>
</evidence>
<dbReference type="Proteomes" id="UP001162164">
    <property type="component" value="Unassembled WGS sequence"/>
</dbReference>
<accession>A0ABQ9J1A8</accession>
<keyword evidence="5" id="KW-0274">FAD</keyword>
<dbReference type="InterPro" id="IPR015659">
    <property type="entry name" value="Proline_oxidase"/>
</dbReference>
<feature type="non-terminal residue" evidence="8">
    <location>
        <position position="1"/>
    </location>
</feature>
<evidence type="ECO:0000313" key="8">
    <source>
        <dbReference type="EMBL" id="KAJ8970882.1"/>
    </source>
</evidence>
<dbReference type="InterPro" id="IPR029041">
    <property type="entry name" value="FAD-linked_oxidoreductase-like"/>
</dbReference>